<comment type="caution">
    <text evidence="1">The sequence shown here is derived from an EMBL/GenBank/DDBJ whole genome shotgun (WGS) entry which is preliminary data.</text>
</comment>
<protein>
    <submittedName>
        <fullName evidence="1">Conserved domain protein</fullName>
    </submittedName>
</protein>
<accession>F0H7I4</accession>
<dbReference type="Proteomes" id="UP000003155">
    <property type="component" value="Unassembled WGS sequence"/>
</dbReference>
<evidence type="ECO:0000313" key="2">
    <source>
        <dbReference type="Proteomes" id="UP000003155"/>
    </source>
</evidence>
<evidence type="ECO:0000313" key="1">
    <source>
        <dbReference type="EMBL" id="EGC86245.1"/>
    </source>
</evidence>
<keyword evidence="2" id="KW-1185">Reference proteome</keyword>
<dbReference type="AlphaFoldDB" id="F0H7I4"/>
<dbReference type="EMBL" id="AEXO01000069">
    <property type="protein sequence ID" value="EGC86245.1"/>
    <property type="molecule type" value="Genomic_DNA"/>
</dbReference>
<sequence length="54" mass="6245">MPARSLKENPITMSEKSADPVQIPSSAVRYMVFRHSLPVWLPLWEIKKGGNWKH</sequence>
<organism evidence="1 2">
    <name type="scientific">Prevotella denticola CRIS 18C-A</name>
    <dbReference type="NCBI Taxonomy" id="944557"/>
    <lineage>
        <taxon>Bacteria</taxon>
        <taxon>Pseudomonadati</taxon>
        <taxon>Bacteroidota</taxon>
        <taxon>Bacteroidia</taxon>
        <taxon>Bacteroidales</taxon>
        <taxon>Prevotellaceae</taxon>
        <taxon>Prevotella</taxon>
    </lineage>
</organism>
<name>F0H7I4_9BACT</name>
<gene>
    <name evidence="1" type="ORF">HMPREF9303_1401</name>
</gene>
<reference evidence="1 2" key="1">
    <citation type="submission" date="2011-02" db="EMBL/GenBank/DDBJ databases">
        <authorList>
            <person name="Durkin A.S."/>
            <person name="Madupu R."/>
            <person name="Torralba M."/>
            <person name="Gillis M."/>
            <person name="Methe B."/>
            <person name="Sutton G."/>
            <person name="Nelson K.E."/>
        </authorList>
    </citation>
    <scope>NUCLEOTIDE SEQUENCE [LARGE SCALE GENOMIC DNA]</scope>
    <source>
        <strain evidence="1 2">CRIS 18C-A</strain>
    </source>
</reference>
<proteinExistence type="predicted"/>